<organism evidence="3 4">
    <name type="scientific">Peribacillus asahii</name>
    <dbReference type="NCBI Taxonomy" id="228899"/>
    <lineage>
        <taxon>Bacteria</taxon>
        <taxon>Bacillati</taxon>
        <taxon>Bacillota</taxon>
        <taxon>Bacilli</taxon>
        <taxon>Bacillales</taxon>
        <taxon>Bacillaceae</taxon>
        <taxon>Peribacillus</taxon>
    </lineage>
</organism>
<dbReference type="Gene3D" id="2.30.110.10">
    <property type="entry name" value="Electron Transport, Fmn-binding Protein, Chain A"/>
    <property type="match status" value="1"/>
</dbReference>
<evidence type="ECO:0000313" key="4">
    <source>
        <dbReference type="Proteomes" id="UP000266016"/>
    </source>
</evidence>
<dbReference type="SMART" id="SM00903">
    <property type="entry name" value="Flavin_Reduct"/>
    <property type="match status" value="1"/>
</dbReference>
<dbReference type="RefSeq" id="WP_119115964.1">
    <property type="nucleotide sequence ID" value="NZ_QWVS01000008.1"/>
</dbReference>
<evidence type="ECO:0000313" key="3">
    <source>
        <dbReference type="EMBL" id="RID88217.1"/>
    </source>
</evidence>
<dbReference type="InterPro" id="IPR050268">
    <property type="entry name" value="NADH-dep_flavin_reductase"/>
</dbReference>
<dbReference type="GO" id="GO:0006208">
    <property type="term" value="P:pyrimidine nucleobase catabolic process"/>
    <property type="evidence" value="ECO:0007669"/>
    <property type="project" value="TreeGrafter"/>
</dbReference>
<dbReference type="Pfam" id="PF01613">
    <property type="entry name" value="Flavin_Reduct"/>
    <property type="match status" value="1"/>
</dbReference>
<evidence type="ECO:0000259" key="2">
    <source>
        <dbReference type="SMART" id="SM00903"/>
    </source>
</evidence>
<dbReference type="SUPFAM" id="SSF50475">
    <property type="entry name" value="FMN-binding split barrel"/>
    <property type="match status" value="1"/>
</dbReference>
<dbReference type="GO" id="GO:0042602">
    <property type="term" value="F:riboflavin reductase (NADPH) activity"/>
    <property type="evidence" value="ECO:0007669"/>
    <property type="project" value="TreeGrafter"/>
</dbReference>
<dbReference type="InterPro" id="IPR002563">
    <property type="entry name" value="Flavin_Rdtase-like_dom"/>
</dbReference>
<evidence type="ECO:0000256" key="1">
    <source>
        <dbReference type="ARBA" id="ARBA00023002"/>
    </source>
</evidence>
<gene>
    <name evidence="3" type="ORF">D1953_04465</name>
</gene>
<dbReference type="EMBL" id="QWVS01000008">
    <property type="protein sequence ID" value="RID88217.1"/>
    <property type="molecule type" value="Genomic_DNA"/>
</dbReference>
<keyword evidence="4" id="KW-1185">Reference proteome</keyword>
<keyword evidence="1" id="KW-0560">Oxidoreductase</keyword>
<dbReference type="PANTHER" id="PTHR30466:SF1">
    <property type="entry name" value="FMN REDUCTASE (NADH) RUTF"/>
    <property type="match status" value="1"/>
</dbReference>
<reference evidence="3 4" key="1">
    <citation type="submission" date="2018-08" db="EMBL/GenBank/DDBJ databases">
        <title>Bacillus jemisoniae sp. nov., Bacillus chryseoplanitiae sp. nov., Bacillus resnikiae sp. nov., and Bacillus frankliniae sp. nov., isolated from Viking spacecraft and associated surfaces.</title>
        <authorList>
            <person name="Seuylemezian A."/>
            <person name="Vaishampayan P."/>
        </authorList>
    </citation>
    <scope>NUCLEOTIDE SEQUENCE [LARGE SCALE GENOMIC DNA]</scope>
    <source>
        <strain evidence="3 4">MA001</strain>
    </source>
</reference>
<proteinExistence type="predicted"/>
<feature type="domain" description="Flavin reductase like" evidence="2">
    <location>
        <begin position="10"/>
        <end position="150"/>
    </location>
</feature>
<dbReference type="AlphaFoldDB" id="A0A398BEK0"/>
<name>A0A398BEK0_9BACI</name>
<comment type="caution">
    <text evidence="3">The sequence shown here is derived from an EMBL/GenBank/DDBJ whole genome shotgun (WGS) entry which is preliminary data.</text>
</comment>
<accession>A0A398BEK0</accession>
<protein>
    <submittedName>
        <fullName evidence="3">Flavin reductase</fullName>
    </submittedName>
</protein>
<dbReference type="PANTHER" id="PTHR30466">
    <property type="entry name" value="FLAVIN REDUCTASE"/>
    <property type="match status" value="1"/>
</dbReference>
<dbReference type="InterPro" id="IPR012349">
    <property type="entry name" value="Split_barrel_FMN-bd"/>
</dbReference>
<sequence length="160" mass="17833">MDDRKFRNAMGKFATGVTVITTELEGEVHGMTANAFMSVSLDPKLVVVSIGQKAQMLEKIKASRIFAVNILAANQQELSQIFAGQVKEKKEVDFDRLEGQPVIKGAVAQITCEVVNEHVEGDHTLFIGKVTNIYLEDHDPLLFFNGQYRSLLQQEKLVQP</sequence>
<dbReference type="Proteomes" id="UP000266016">
    <property type="component" value="Unassembled WGS sequence"/>
</dbReference>
<dbReference type="GO" id="GO:0010181">
    <property type="term" value="F:FMN binding"/>
    <property type="evidence" value="ECO:0007669"/>
    <property type="project" value="InterPro"/>
</dbReference>